<dbReference type="GO" id="GO:0015562">
    <property type="term" value="F:efflux transmembrane transporter activity"/>
    <property type="evidence" value="ECO:0007669"/>
    <property type="project" value="TreeGrafter"/>
</dbReference>
<protein>
    <submittedName>
        <fullName evidence="3">Efflux RND transporter periplasmic adaptor subunit</fullName>
    </submittedName>
</protein>
<accession>A0A970B618</accession>
<proteinExistence type="inferred from homology"/>
<dbReference type="PANTHER" id="PTHR30469:SF15">
    <property type="entry name" value="HLYD FAMILY OF SECRETION PROTEINS"/>
    <property type="match status" value="1"/>
</dbReference>
<feature type="domain" description="Multidrug resistance protein MdtA-like barrel-sandwich hybrid" evidence="2">
    <location>
        <begin position="63"/>
        <end position="178"/>
    </location>
</feature>
<evidence type="ECO:0000313" key="4">
    <source>
        <dbReference type="Proteomes" id="UP000653472"/>
    </source>
</evidence>
<evidence type="ECO:0000259" key="2">
    <source>
        <dbReference type="Pfam" id="PF25917"/>
    </source>
</evidence>
<sequence length="344" mass="35798">MTFTRTLPLVLAVALAACRHEAPPPAASARPVHVAAVRQGPAEAPIVASGVLATRDEAQLAFKTGGIVRSIAVRPGDRVDAGQVLAEIDTTEVDAAVTQAQASHDKAARDLTRGRTLFADDVITREQLDDLGTAEAVARAQLDAARFNQAHAQIVAPGPGTVLQRLVEPRTTVAAGQPILVLSQSHSGHVLKLGLADRDVVRVQEGDTARIRFDAYPQRSFAAHVQQIGHGADPRNGTFAVELALDGADGLDNPPSGLVGTATIAVRGDGNTRSYVPLGALVEGDQHAMMLFTTDGRTAQEHSVGVAFVSGDDAALIDALPDGTRVVTDGAAYLDDGDAVRLVP</sequence>
<comment type="similarity">
    <text evidence="1">Belongs to the membrane fusion protein (MFP) (TC 8.A.1) family.</text>
</comment>
<dbReference type="PANTHER" id="PTHR30469">
    <property type="entry name" value="MULTIDRUG RESISTANCE PROTEIN MDTA"/>
    <property type="match status" value="1"/>
</dbReference>
<dbReference type="Gene3D" id="1.10.287.470">
    <property type="entry name" value="Helix hairpin bin"/>
    <property type="match status" value="1"/>
</dbReference>
<dbReference type="EMBL" id="JAAVXB010000003">
    <property type="protein sequence ID" value="NKF22328.1"/>
    <property type="molecule type" value="Genomic_DNA"/>
</dbReference>
<dbReference type="RefSeq" id="WP_168147552.1">
    <property type="nucleotide sequence ID" value="NZ_JAAVXB010000003.1"/>
</dbReference>
<dbReference type="Proteomes" id="UP000653472">
    <property type="component" value="Unassembled WGS sequence"/>
</dbReference>
<dbReference type="InterPro" id="IPR058625">
    <property type="entry name" value="MdtA-like_BSH"/>
</dbReference>
<dbReference type="Gene3D" id="2.40.30.170">
    <property type="match status" value="1"/>
</dbReference>
<dbReference type="AlphaFoldDB" id="A0A970B618"/>
<dbReference type="NCBIfam" id="TIGR01730">
    <property type="entry name" value="RND_mfp"/>
    <property type="match status" value="1"/>
</dbReference>
<dbReference type="Gene3D" id="2.40.50.100">
    <property type="match status" value="1"/>
</dbReference>
<evidence type="ECO:0000256" key="1">
    <source>
        <dbReference type="ARBA" id="ARBA00009477"/>
    </source>
</evidence>
<evidence type="ECO:0000313" key="3">
    <source>
        <dbReference type="EMBL" id="NKF22328.1"/>
    </source>
</evidence>
<dbReference type="Pfam" id="PF25917">
    <property type="entry name" value="BSH_RND"/>
    <property type="match status" value="1"/>
</dbReference>
<comment type="caution">
    <text evidence="3">The sequence shown here is derived from an EMBL/GenBank/DDBJ whole genome shotgun (WGS) entry which is preliminary data.</text>
</comment>
<reference evidence="3" key="1">
    <citation type="submission" date="2020-03" db="EMBL/GenBank/DDBJ databases">
        <title>Solimonas marina sp. nov., isolated from deep seawater of the Pacific Ocean.</title>
        <authorList>
            <person name="Liu X."/>
            <person name="Lai Q."/>
            <person name="Sun F."/>
            <person name="Gai Y."/>
            <person name="Li G."/>
            <person name="Shao Z."/>
        </authorList>
    </citation>
    <scope>NUCLEOTIDE SEQUENCE</scope>
    <source>
        <strain evidence="3">C16B3</strain>
    </source>
</reference>
<dbReference type="InterPro" id="IPR006143">
    <property type="entry name" value="RND_pump_MFP"/>
</dbReference>
<dbReference type="PROSITE" id="PS51257">
    <property type="entry name" value="PROKAR_LIPOPROTEIN"/>
    <property type="match status" value="1"/>
</dbReference>
<dbReference type="SUPFAM" id="SSF111369">
    <property type="entry name" value="HlyD-like secretion proteins"/>
    <property type="match status" value="1"/>
</dbReference>
<name>A0A970B618_9GAMM</name>
<gene>
    <name evidence="3" type="ORF">G7Y82_08350</name>
</gene>
<dbReference type="Gene3D" id="2.40.420.20">
    <property type="match status" value="1"/>
</dbReference>
<keyword evidence="4" id="KW-1185">Reference proteome</keyword>
<dbReference type="GO" id="GO:1990281">
    <property type="term" value="C:efflux pump complex"/>
    <property type="evidence" value="ECO:0007669"/>
    <property type="project" value="TreeGrafter"/>
</dbReference>
<organism evidence="3 4">
    <name type="scientific">Solimonas marina</name>
    <dbReference type="NCBI Taxonomy" id="2714601"/>
    <lineage>
        <taxon>Bacteria</taxon>
        <taxon>Pseudomonadati</taxon>
        <taxon>Pseudomonadota</taxon>
        <taxon>Gammaproteobacteria</taxon>
        <taxon>Nevskiales</taxon>
        <taxon>Nevskiaceae</taxon>
        <taxon>Solimonas</taxon>
    </lineage>
</organism>